<dbReference type="EMBL" id="JBHLXD010000002">
    <property type="protein sequence ID" value="MFC0207033.1"/>
    <property type="molecule type" value="Genomic_DNA"/>
</dbReference>
<dbReference type="EC" id="1.1.5.3" evidence="6"/>
<evidence type="ECO:0000256" key="5">
    <source>
        <dbReference type="ARBA" id="ARBA00023002"/>
    </source>
</evidence>
<evidence type="ECO:0000313" key="11">
    <source>
        <dbReference type="Proteomes" id="UP001589755"/>
    </source>
</evidence>
<feature type="region of interest" description="Disordered" evidence="7">
    <location>
        <begin position="493"/>
        <end position="516"/>
    </location>
</feature>
<dbReference type="PRINTS" id="PR01001">
    <property type="entry name" value="FADG3PDH"/>
</dbReference>
<evidence type="ECO:0000256" key="4">
    <source>
        <dbReference type="ARBA" id="ARBA00022827"/>
    </source>
</evidence>
<dbReference type="PANTHER" id="PTHR11985:SF15">
    <property type="entry name" value="GLYCEROL-3-PHOSPHATE DEHYDROGENASE, MITOCHONDRIAL"/>
    <property type="match status" value="1"/>
</dbReference>
<dbReference type="Gene3D" id="3.30.9.10">
    <property type="entry name" value="D-Amino Acid Oxidase, subunit A, domain 2"/>
    <property type="match status" value="1"/>
</dbReference>
<comment type="catalytic activity">
    <reaction evidence="6">
        <text>a quinone + sn-glycerol 3-phosphate = dihydroxyacetone phosphate + a quinol</text>
        <dbReference type="Rhea" id="RHEA:18977"/>
        <dbReference type="ChEBI" id="CHEBI:24646"/>
        <dbReference type="ChEBI" id="CHEBI:57597"/>
        <dbReference type="ChEBI" id="CHEBI:57642"/>
        <dbReference type="ChEBI" id="CHEBI:132124"/>
        <dbReference type="EC" id="1.1.5.3"/>
    </reaction>
</comment>
<accession>A0ABV6D340</accession>
<name>A0ABV6D340_9HYPH</name>
<dbReference type="Pfam" id="PF01266">
    <property type="entry name" value="DAO"/>
    <property type="match status" value="1"/>
</dbReference>
<evidence type="ECO:0000313" key="10">
    <source>
        <dbReference type="EMBL" id="MFC0207033.1"/>
    </source>
</evidence>
<dbReference type="Proteomes" id="UP001589755">
    <property type="component" value="Unassembled WGS sequence"/>
</dbReference>
<comment type="similarity">
    <text evidence="2 6">Belongs to the FAD-dependent glycerol-3-phosphate dehydrogenase family.</text>
</comment>
<dbReference type="InterPro" id="IPR038299">
    <property type="entry name" value="DAO_C_sf"/>
</dbReference>
<feature type="domain" description="FAD dependent oxidoreductase" evidence="8">
    <location>
        <begin position="2"/>
        <end position="330"/>
    </location>
</feature>
<dbReference type="InterPro" id="IPR006076">
    <property type="entry name" value="FAD-dep_OxRdtase"/>
</dbReference>
<feature type="domain" description="Alpha-glycerophosphate oxidase C-terminal" evidence="9">
    <location>
        <begin position="380"/>
        <end position="493"/>
    </location>
</feature>
<keyword evidence="3 6" id="KW-0285">Flavoprotein</keyword>
<evidence type="ECO:0000256" key="7">
    <source>
        <dbReference type="SAM" id="MobiDB-lite"/>
    </source>
</evidence>
<dbReference type="Gene3D" id="1.10.8.870">
    <property type="entry name" value="Alpha-glycerophosphate oxidase, cap domain"/>
    <property type="match status" value="1"/>
</dbReference>
<evidence type="ECO:0000256" key="1">
    <source>
        <dbReference type="ARBA" id="ARBA00001974"/>
    </source>
</evidence>
<dbReference type="NCBIfam" id="NF008899">
    <property type="entry name" value="PRK12266.1"/>
    <property type="match status" value="1"/>
</dbReference>
<dbReference type="InterPro" id="IPR036188">
    <property type="entry name" value="FAD/NAD-bd_sf"/>
</dbReference>
<protein>
    <recommendedName>
        <fullName evidence="6">Glycerol-3-phosphate dehydrogenase</fullName>
        <ecNumber evidence="6">1.1.5.3</ecNumber>
    </recommendedName>
</protein>
<dbReference type="Gene3D" id="3.50.50.60">
    <property type="entry name" value="FAD/NAD(P)-binding domain"/>
    <property type="match status" value="1"/>
</dbReference>
<dbReference type="PROSITE" id="PS00977">
    <property type="entry name" value="FAD_G3PDH_1"/>
    <property type="match status" value="1"/>
</dbReference>
<feature type="compositionally biased region" description="Gly residues" evidence="7">
    <location>
        <begin position="506"/>
        <end position="516"/>
    </location>
</feature>
<evidence type="ECO:0000256" key="2">
    <source>
        <dbReference type="ARBA" id="ARBA00007330"/>
    </source>
</evidence>
<evidence type="ECO:0000256" key="6">
    <source>
        <dbReference type="RuleBase" id="RU361217"/>
    </source>
</evidence>
<dbReference type="Pfam" id="PF16901">
    <property type="entry name" value="DAO_C"/>
    <property type="match status" value="1"/>
</dbReference>
<dbReference type="SUPFAM" id="SSF51905">
    <property type="entry name" value="FAD/NAD(P)-binding domain"/>
    <property type="match status" value="1"/>
</dbReference>
<keyword evidence="5 6" id="KW-0560">Oxidoreductase</keyword>
<dbReference type="GO" id="GO:0004368">
    <property type="term" value="F:glycerol-3-phosphate dehydrogenase (quinone) activity"/>
    <property type="evidence" value="ECO:0007669"/>
    <property type="project" value="UniProtKB-EC"/>
</dbReference>
<sequence>MDLFVIGGGINGCGIARDAAGRGYSVMLAEMNDLASGTSSASTKLIHGGLRYLEYYEFRLVREALMEREVLWKCAPHIIWPMRFVLPLHKGLRPAWLIRLGLFLYDHIGGRKLLPPTRTLDMRSDPAGRPLKPVYRRAFEYSDCWVNDARLVVLNALDAAERGAVIRTRTKVEGARADRGVWTLSLRDLDTGAVETVRARMVVNAAGPWVDEVISGALGRNAAHNVRLVKGSHIVVRKKFEDPRAYFFQNADGRIIFAIPYEEDYTLIGTTDQDFAGDPGEARISEEETTYLCAAASEYFAEPVRPEDLVWSFSGVRSLFDDGASKAQEATRDYVLKAEETAGAPALHVFGGKITTFRRLAEAALDEIARHLGARGGAWTASAPLPGGGFDVDAFEETLAGLKRDYPFLEDVHARRLTRLYGTLARAFLGEAASLSDLGRHFGADLYEAELRYLAEREWARTGEDVLWRRTKRGLKLTREETDAVDAFMRELKPQTPAAASASEAAGGGKGRAGAA</sequence>
<comment type="caution">
    <text evidence="10">The sequence shown here is derived from an EMBL/GenBank/DDBJ whole genome shotgun (WGS) entry which is preliminary data.</text>
</comment>
<evidence type="ECO:0000259" key="8">
    <source>
        <dbReference type="Pfam" id="PF01266"/>
    </source>
</evidence>
<dbReference type="Gene3D" id="6.10.250.1890">
    <property type="match status" value="1"/>
</dbReference>
<evidence type="ECO:0000259" key="9">
    <source>
        <dbReference type="Pfam" id="PF16901"/>
    </source>
</evidence>
<dbReference type="InterPro" id="IPR000447">
    <property type="entry name" value="G3P_DH_FAD-dep"/>
</dbReference>
<keyword evidence="11" id="KW-1185">Reference proteome</keyword>
<comment type="cofactor">
    <cofactor evidence="1 6">
        <name>FAD</name>
        <dbReference type="ChEBI" id="CHEBI:57692"/>
    </cofactor>
</comment>
<evidence type="ECO:0000256" key="3">
    <source>
        <dbReference type="ARBA" id="ARBA00022630"/>
    </source>
</evidence>
<dbReference type="PANTHER" id="PTHR11985">
    <property type="entry name" value="GLYCEROL-3-PHOSPHATE DEHYDROGENASE"/>
    <property type="match status" value="1"/>
</dbReference>
<dbReference type="InterPro" id="IPR031656">
    <property type="entry name" value="DAO_C"/>
</dbReference>
<proteinExistence type="inferred from homology"/>
<gene>
    <name evidence="10" type="primary">glpD</name>
    <name evidence="10" type="ORF">ACFFJ2_01300</name>
</gene>
<dbReference type="RefSeq" id="WP_261520161.1">
    <property type="nucleotide sequence ID" value="NZ_JAODNW010000008.1"/>
</dbReference>
<dbReference type="NCBIfam" id="NF009906">
    <property type="entry name" value="PRK13369.1"/>
    <property type="match status" value="1"/>
</dbReference>
<keyword evidence="4" id="KW-0274">FAD</keyword>
<reference evidence="10 11" key="1">
    <citation type="submission" date="2024-09" db="EMBL/GenBank/DDBJ databases">
        <authorList>
            <person name="Sun Q."/>
            <person name="Mori K."/>
        </authorList>
    </citation>
    <scope>NUCLEOTIDE SEQUENCE [LARGE SCALE GENOMIC DNA]</scope>
    <source>
        <strain evidence="10 11">CCM 8543</strain>
    </source>
</reference>
<organism evidence="10 11">
    <name type="scientific">Chelativorans intermedius</name>
    <dbReference type="NCBI Taxonomy" id="515947"/>
    <lineage>
        <taxon>Bacteria</taxon>
        <taxon>Pseudomonadati</taxon>
        <taxon>Pseudomonadota</taxon>
        <taxon>Alphaproteobacteria</taxon>
        <taxon>Hyphomicrobiales</taxon>
        <taxon>Phyllobacteriaceae</taxon>
        <taxon>Chelativorans</taxon>
    </lineage>
</organism>